<keyword evidence="1" id="KW-0645">Protease</keyword>
<dbReference type="SUPFAM" id="SSF47090">
    <property type="entry name" value="PGBD-like"/>
    <property type="match status" value="1"/>
</dbReference>
<comment type="caution">
    <text evidence="7">The sequence shown here is derived from an EMBL/GenBank/DDBJ whole genome shotgun (WGS) entry which is preliminary data.</text>
</comment>
<dbReference type="PANTHER" id="PTHR11474">
    <property type="entry name" value="TYROSINASE FAMILY MEMBER"/>
    <property type="match status" value="1"/>
</dbReference>
<evidence type="ECO:0000256" key="1">
    <source>
        <dbReference type="ARBA" id="ARBA00022670"/>
    </source>
</evidence>
<dbReference type="SUPFAM" id="SSF48056">
    <property type="entry name" value="Di-copper centre-containing domain"/>
    <property type="match status" value="1"/>
</dbReference>
<dbReference type="InterPro" id="IPR036366">
    <property type="entry name" value="PGBDSf"/>
</dbReference>
<dbReference type="Pfam" id="PF00413">
    <property type="entry name" value="Peptidase_M10"/>
    <property type="match status" value="1"/>
</dbReference>
<dbReference type="Gene3D" id="1.10.1280.10">
    <property type="entry name" value="Di-copper center containing domain from catechol oxidase"/>
    <property type="match status" value="1"/>
</dbReference>
<dbReference type="InterPro" id="IPR036365">
    <property type="entry name" value="PGBD-like_sf"/>
</dbReference>
<keyword evidence="3" id="KW-0378">Hydrolase</keyword>
<dbReference type="InterPro" id="IPR002477">
    <property type="entry name" value="Peptidoglycan-bd-like"/>
</dbReference>
<dbReference type="InterPro" id="IPR024079">
    <property type="entry name" value="MetalloPept_cat_dom_sf"/>
</dbReference>
<keyword evidence="2" id="KW-0479">Metal-binding</keyword>
<dbReference type="Gene3D" id="3.40.390.10">
    <property type="entry name" value="Collagenase (Catalytic Domain)"/>
    <property type="match status" value="1"/>
</dbReference>
<protein>
    <submittedName>
        <fullName evidence="7">Units Oda to Odg</fullName>
    </submittedName>
</protein>
<dbReference type="PRINTS" id="PR00092">
    <property type="entry name" value="TYROSINASE"/>
</dbReference>
<dbReference type="InterPro" id="IPR050316">
    <property type="entry name" value="Tyrosinase/Hemocyanin"/>
</dbReference>
<dbReference type="InterPro" id="IPR008922">
    <property type="entry name" value="Di-copper_centre_dom_sf"/>
</dbReference>
<feature type="domain" description="Tyrosinase copper-binding" evidence="6">
    <location>
        <begin position="285"/>
        <end position="302"/>
    </location>
</feature>
<name>A0ABP0NNP7_9DINO</name>
<dbReference type="InterPro" id="IPR021190">
    <property type="entry name" value="Pept_M10A"/>
</dbReference>
<evidence type="ECO:0000256" key="4">
    <source>
        <dbReference type="ARBA" id="ARBA00022833"/>
    </source>
</evidence>
<keyword evidence="4" id="KW-0862">Zinc</keyword>
<evidence type="ECO:0000259" key="6">
    <source>
        <dbReference type="PROSITE" id="PS00497"/>
    </source>
</evidence>
<keyword evidence="8" id="KW-1185">Reference proteome</keyword>
<evidence type="ECO:0000313" key="8">
    <source>
        <dbReference type="Proteomes" id="UP001642464"/>
    </source>
</evidence>
<dbReference type="PROSITE" id="PS00497">
    <property type="entry name" value="TYROSINASE_1"/>
    <property type="match status" value="1"/>
</dbReference>
<evidence type="ECO:0000256" key="5">
    <source>
        <dbReference type="ARBA" id="ARBA00023049"/>
    </source>
</evidence>
<dbReference type="SUPFAM" id="SSF55486">
    <property type="entry name" value="Metalloproteases ('zincins'), catalytic domain"/>
    <property type="match status" value="1"/>
</dbReference>
<gene>
    <name evidence="7" type="ORF">SCF082_LOCUS33157</name>
</gene>
<dbReference type="InterPro" id="IPR006026">
    <property type="entry name" value="Peptidase_Metallo"/>
</dbReference>
<reference evidence="7 8" key="1">
    <citation type="submission" date="2024-02" db="EMBL/GenBank/DDBJ databases">
        <authorList>
            <person name="Chen Y."/>
            <person name="Shah S."/>
            <person name="Dougan E. K."/>
            <person name="Thang M."/>
            <person name="Chan C."/>
        </authorList>
    </citation>
    <scope>NUCLEOTIDE SEQUENCE [LARGE SCALE GENOMIC DNA]</scope>
</reference>
<organism evidence="7 8">
    <name type="scientific">Durusdinium trenchii</name>
    <dbReference type="NCBI Taxonomy" id="1381693"/>
    <lineage>
        <taxon>Eukaryota</taxon>
        <taxon>Sar</taxon>
        <taxon>Alveolata</taxon>
        <taxon>Dinophyceae</taxon>
        <taxon>Suessiales</taxon>
        <taxon>Symbiodiniaceae</taxon>
        <taxon>Durusdinium</taxon>
    </lineage>
</organism>
<evidence type="ECO:0000256" key="2">
    <source>
        <dbReference type="ARBA" id="ARBA00022723"/>
    </source>
</evidence>
<evidence type="ECO:0000256" key="3">
    <source>
        <dbReference type="ARBA" id="ARBA00022801"/>
    </source>
</evidence>
<dbReference type="Gene3D" id="1.10.101.10">
    <property type="entry name" value="PGBD-like superfamily/PGBD"/>
    <property type="match status" value="1"/>
</dbReference>
<dbReference type="InterPro" id="IPR002227">
    <property type="entry name" value="Tyrosinase_Cu-bd"/>
</dbReference>
<dbReference type="InterPro" id="IPR001818">
    <property type="entry name" value="Pept_M10_metallopeptidase"/>
</dbReference>
<dbReference type="Pfam" id="PF01471">
    <property type="entry name" value="PG_binding_1"/>
    <property type="match status" value="1"/>
</dbReference>
<accession>A0ABP0NNP7</accession>
<dbReference type="SMART" id="SM00235">
    <property type="entry name" value="ZnMc"/>
    <property type="match status" value="1"/>
</dbReference>
<dbReference type="Proteomes" id="UP001642464">
    <property type="component" value="Unassembled WGS sequence"/>
</dbReference>
<dbReference type="Pfam" id="PF00264">
    <property type="entry name" value="Tyrosinase"/>
    <property type="match status" value="1"/>
</dbReference>
<keyword evidence="5" id="KW-0482">Metalloprotease</keyword>
<proteinExistence type="predicted"/>
<dbReference type="PRINTS" id="PR00138">
    <property type="entry name" value="MATRIXIN"/>
</dbReference>
<dbReference type="EMBL" id="CAXAMM010029258">
    <property type="protein sequence ID" value="CAK9064399.1"/>
    <property type="molecule type" value="Genomic_DNA"/>
</dbReference>
<evidence type="ECO:0000313" key="7">
    <source>
        <dbReference type="EMBL" id="CAK9064399.1"/>
    </source>
</evidence>
<sequence>MSKSIQITDVAFSTNATERVCGHAQQPDPYVLFKSHRVIVGRREDFRRRTSTPTFAGPFAVSFGGPEDSEQLAVELWDRIQEGDELLEEVTIDFKDEAIFGRKTWVMSQGGSVSFTWSLSRKGQSSNDQLHINQISSDSEGESWYLLLTGESLAVQQRWPWELLRVQPRQMSFDEQGYLVEAWKADPAGDVLLGEAILQLAPKENAATVELSNGVRIDFSYRVSTGGQDPLRVVVRKEIRLMPEAEQLRFLAALQKLMENKEESQSSEYFRLAAYHGWPEDYCAHGQETFPGWHRAYLYEFEQAIIKADQDLGHDGNIGVPYWDWTRLELNGQVLPRIIRENFSELPSGLVDESQAGQLGSRGYRLPSEDRLRQNLIAMQVISQAESCLTVAEHWLHASTRFSRRGFSVESSHNSVHVALGFPMSTVPYAAFHPIFFLHHANVDRIYEKHLHMETPEESVMEFAARQRSLAEEGEPNRYLQALEPFTLDGRPIMPADTFNTEHLGYVYDELPAAPSQALAEEPVYVAFEDIEVMALKRKSYMLHIFLRTKGQTSSIDLAELSENYPKAAGYAGAGAIFGGRAEDCQNCQKRPPFTVLVNIRRKLQELHLSRHDAEVQVICEDEVGALLPLEETSVPQPVIVGPWFEDDSILRRPASGVEVLQLQKALLKLGYLPEMCCTGVFDSITEECVKDFQRFSGLSQDGVVGPATKAAFTARRFDTMPDLRSPGSHPYIGMTVNYAVRGLPGYLERHRSECLAEIDEAMKQWADAAGLKYKRTSEIHARLHISFAPLKDDGPGGRLAEASTWSVVLDSTERWLLKSQKPEGPRNSFYLYPVVLHEIGHCLGVQHSSNRADVMWPYYREDQVDAKLSEADKAAVRGKLRKDCTCTVSSCVVT</sequence>